<comment type="catalytic activity">
    <reaction evidence="10">
        <text>L-threonyl-[protein] + ATP = O-phospho-L-threonyl-[protein] + ADP + H(+)</text>
        <dbReference type="Rhea" id="RHEA:46608"/>
        <dbReference type="Rhea" id="RHEA-COMP:11060"/>
        <dbReference type="Rhea" id="RHEA-COMP:11605"/>
        <dbReference type="ChEBI" id="CHEBI:15378"/>
        <dbReference type="ChEBI" id="CHEBI:30013"/>
        <dbReference type="ChEBI" id="CHEBI:30616"/>
        <dbReference type="ChEBI" id="CHEBI:61977"/>
        <dbReference type="ChEBI" id="CHEBI:456216"/>
        <dbReference type="EC" id="2.7.11.1"/>
    </reaction>
</comment>
<evidence type="ECO:0000313" key="16">
    <source>
        <dbReference type="Proteomes" id="UP001454036"/>
    </source>
</evidence>
<evidence type="ECO:0000256" key="7">
    <source>
        <dbReference type="ARBA" id="ARBA00022741"/>
    </source>
</evidence>
<feature type="compositionally biased region" description="Polar residues" evidence="13">
    <location>
        <begin position="59"/>
        <end position="73"/>
    </location>
</feature>
<keyword evidence="3" id="KW-0963">Cytoplasm</keyword>
<evidence type="ECO:0000256" key="5">
    <source>
        <dbReference type="ARBA" id="ARBA00022553"/>
    </source>
</evidence>
<name>A0AAV3PXD1_LITER</name>
<feature type="region of interest" description="Disordered" evidence="13">
    <location>
        <begin position="16"/>
        <end position="83"/>
    </location>
</feature>
<keyword evidence="8" id="KW-0418">Kinase</keyword>
<dbReference type="GO" id="GO:0005737">
    <property type="term" value="C:cytoplasm"/>
    <property type="evidence" value="ECO:0007669"/>
    <property type="project" value="UniProtKB-SubCell"/>
</dbReference>
<feature type="region of interest" description="Disordered" evidence="13">
    <location>
        <begin position="128"/>
        <end position="155"/>
    </location>
</feature>
<evidence type="ECO:0000256" key="1">
    <source>
        <dbReference type="ARBA" id="ARBA00004496"/>
    </source>
</evidence>
<evidence type="ECO:0000256" key="3">
    <source>
        <dbReference type="ARBA" id="ARBA00022490"/>
    </source>
</evidence>
<feature type="compositionally biased region" description="Low complexity" evidence="13">
    <location>
        <begin position="137"/>
        <end position="146"/>
    </location>
</feature>
<dbReference type="GO" id="GO:0051020">
    <property type="term" value="F:GTPase binding"/>
    <property type="evidence" value="ECO:0007669"/>
    <property type="project" value="UniProtKB-ARBA"/>
</dbReference>
<keyword evidence="7" id="KW-0547">Nucleotide-binding</keyword>
<evidence type="ECO:0000256" key="8">
    <source>
        <dbReference type="ARBA" id="ARBA00022777"/>
    </source>
</evidence>
<keyword evidence="5" id="KW-0597">Phosphoprotein</keyword>
<evidence type="ECO:0000256" key="12">
    <source>
        <dbReference type="ARBA" id="ARBA00063228"/>
    </source>
</evidence>
<feature type="domain" description="Protein kinase" evidence="14">
    <location>
        <begin position="237"/>
        <end position="508"/>
    </location>
</feature>
<keyword evidence="9" id="KW-0067">ATP-binding</keyword>
<dbReference type="InterPro" id="IPR046958">
    <property type="entry name" value="RBK1/2/STUNTED"/>
</dbReference>
<dbReference type="Pfam" id="PF07714">
    <property type="entry name" value="PK_Tyr_Ser-Thr"/>
    <property type="match status" value="1"/>
</dbReference>
<dbReference type="InterPro" id="IPR001245">
    <property type="entry name" value="Ser-Thr/Tyr_kinase_cat_dom"/>
</dbReference>
<gene>
    <name evidence="15" type="ORF">LIER_13949</name>
</gene>
<organism evidence="15 16">
    <name type="scientific">Lithospermum erythrorhizon</name>
    <name type="common">Purple gromwell</name>
    <name type="synonym">Lithospermum officinale var. erythrorhizon</name>
    <dbReference type="NCBI Taxonomy" id="34254"/>
    <lineage>
        <taxon>Eukaryota</taxon>
        <taxon>Viridiplantae</taxon>
        <taxon>Streptophyta</taxon>
        <taxon>Embryophyta</taxon>
        <taxon>Tracheophyta</taxon>
        <taxon>Spermatophyta</taxon>
        <taxon>Magnoliopsida</taxon>
        <taxon>eudicotyledons</taxon>
        <taxon>Gunneridae</taxon>
        <taxon>Pentapetalae</taxon>
        <taxon>asterids</taxon>
        <taxon>lamiids</taxon>
        <taxon>Boraginales</taxon>
        <taxon>Boraginaceae</taxon>
        <taxon>Boraginoideae</taxon>
        <taxon>Lithospermeae</taxon>
        <taxon>Lithospermum</taxon>
    </lineage>
</organism>
<comment type="subunit">
    <text evidence="12">Interacts with ARAC5 and ARAC10.</text>
</comment>
<evidence type="ECO:0000256" key="6">
    <source>
        <dbReference type="ARBA" id="ARBA00022679"/>
    </source>
</evidence>
<keyword evidence="4" id="KW-0723">Serine/threonine-protein kinase</keyword>
<sequence>MRMFWGKRPELFTFSRRSSAKSEVSIDNDESPSGLPEEEKKHDNELLGRGGGEEEGEEPTTTNAEHSASSCNESELESAITVSEDNADEQFFSIGPKRLFSLSSISISSDEWRCSSINEDKTLESIREVHDNDSEGETPSSGTSTSDVEANSQEKPEFQLRGFFRKLKRGSPFHPSLPSVNSLKKSAAKKVPKSGGNNDTQSIATETPQIEASLFYGFESSWKNFTLSELKAATDNFSEENLIAEGGYSAVYKGTLDYGQLVAVKKLKGSHEETTSDYLSELGILVHVKHPNISNVIGYGVEDGMHLVLPLSPYGSLESMLKGQREQLTWSCRFKIALGTASALAYLHEDCQRRIIHRDIKAANILLTEDFEAQICDFGLAKWLPEQWSHLTVSQYEGTFGYLPPEYFLHGIVDEKTDVYSYGVVLLEIITGRPAIDESHNSVVMWAKPLLMNKDIEGLVDPSLMNIYDSEQLNRMIMVASLCIHQSPSERPQMSKVTSMLQGEEKILQNKGKFQRRPPVLKRSTPRAIKVEE</sequence>
<comment type="catalytic activity">
    <reaction evidence="11">
        <text>L-seryl-[protein] + ATP = O-phospho-L-seryl-[protein] + ADP + H(+)</text>
        <dbReference type="Rhea" id="RHEA:17989"/>
        <dbReference type="Rhea" id="RHEA-COMP:9863"/>
        <dbReference type="Rhea" id="RHEA-COMP:11604"/>
        <dbReference type="ChEBI" id="CHEBI:15378"/>
        <dbReference type="ChEBI" id="CHEBI:29999"/>
        <dbReference type="ChEBI" id="CHEBI:30616"/>
        <dbReference type="ChEBI" id="CHEBI:83421"/>
        <dbReference type="ChEBI" id="CHEBI:456216"/>
        <dbReference type="EC" id="2.7.11.1"/>
    </reaction>
</comment>
<dbReference type="PANTHER" id="PTHR47987:SF13">
    <property type="entry name" value="RECEPTOR-LIKE CYTOSOLIC SERINE_THREONINE-PROTEIN KINASE RBK2"/>
    <property type="match status" value="1"/>
</dbReference>
<dbReference type="InterPro" id="IPR000719">
    <property type="entry name" value="Prot_kinase_dom"/>
</dbReference>
<dbReference type="PANTHER" id="PTHR47987">
    <property type="entry name" value="OS08G0249100 PROTEIN"/>
    <property type="match status" value="1"/>
</dbReference>
<protein>
    <recommendedName>
        <fullName evidence="2">non-specific serine/threonine protein kinase</fullName>
        <ecNumber evidence="2">2.7.11.1</ecNumber>
    </recommendedName>
</protein>
<proteinExistence type="predicted"/>
<evidence type="ECO:0000313" key="15">
    <source>
        <dbReference type="EMBL" id="GAA0156449.1"/>
    </source>
</evidence>
<comment type="subcellular location">
    <subcellularLocation>
        <location evidence="1">Cytoplasm</location>
    </subcellularLocation>
</comment>
<dbReference type="Gene3D" id="3.30.200.20">
    <property type="entry name" value="Phosphorylase Kinase, domain 1"/>
    <property type="match status" value="1"/>
</dbReference>
<feature type="compositionally biased region" description="Basic and acidic residues" evidence="13">
    <location>
        <begin position="37"/>
        <end position="46"/>
    </location>
</feature>
<dbReference type="SUPFAM" id="SSF56112">
    <property type="entry name" value="Protein kinase-like (PK-like)"/>
    <property type="match status" value="1"/>
</dbReference>
<dbReference type="GO" id="GO:0005524">
    <property type="term" value="F:ATP binding"/>
    <property type="evidence" value="ECO:0007669"/>
    <property type="project" value="UniProtKB-KW"/>
</dbReference>
<dbReference type="PROSITE" id="PS00108">
    <property type="entry name" value="PROTEIN_KINASE_ST"/>
    <property type="match status" value="1"/>
</dbReference>
<evidence type="ECO:0000256" key="9">
    <source>
        <dbReference type="ARBA" id="ARBA00022840"/>
    </source>
</evidence>
<dbReference type="InterPro" id="IPR008271">
    <property type="entry name" value="Ser/Thr_kinase_AS"/>
</dbReference>
<dbReference type="PROSITE" id="PS50011">
    <property type="entry name" value="PROTEIN_KINASE_DOM"/>
    <property type="match status" value="1"/>
</dbReference>
<evidence type="ECO:0000256" key="4">
    <source>
        <dbReference type="ARBA" id="ARBA00022527"/>
    </source>
</evidence>
<dbReference type="EMBL" id="BAABME010002865">
    <property type="protein sequence ID" value="GAA0156449.1"/>
    <property type="molecule type" value="Genomic_DNA"/>
</dbReference>
<dbReference type="SMART" id="SM00220">
    <property type="entry name" value="S_TKc"/>
    <property type="match status" value="1"/>
</dbReference>
<dbReference type="FunFam" id="1.10.510.10:FF:000335">
    <property type="entry name" value="receptor-like cytosolic serine/threonine-protein kinase RBK2"/>
    <property type="match status" value="1"/>
</dbReference>
<dbReference type="GO" id="GO:0004674">
    <property type="term" value="F:protein serine/threonine kinase activity"/>
    <property type="evidence" value="ECO:0007669"/>
    <property type="project" value="UniProtKB-KW"/>
</dbReference>
<reference evidence="15 16" key="1">
    <citation type="submission" date="2024-01" db="EMBL/GenBank/DDBJ databases">
        <title>The complete chloroplast genome sequence of Lithospermum erythrorhizon: insights into the phylogenetic relationship among Boraginaceae species and the maternal lineages of purple gromwells.</title>
        <authorList>
            <person name="Okada T."/>
            <person name="Watanabe K."/>
        </authorList>
    </citation>
    <scope>NUCLEOTIDE SEQUENCE [LARGE SCALE GENOMIC DNA]</scope>
</reference>
<dbReference type="Proteomes" id="UP001454036">
    <property type="component" value="Unassembled WGS sequence"/>
</dbReference>
<evidence type="ECO:0000259" key="14">
    <source>
        <dbReference type="PROSITE" id="PS50011"/>
    </source>
</evidence>
<evidence type="ECO:0000256" key="10">
    <source>
        <dbReference type="ARBA" id="ARBA00047899"/>
    </source>
</evidence>
<feature type="region of interest" description="Disordered" evidence="13">
    <location>
        <begin position="175"/>
        <end position="202"/>
    </location>
</feature>
<keyword evidence="6" id="KW-0808">Transferase</keyword>
<feature type="region of interest" description="Disordered" evidence="13">
    <location>
        <begin position="512"/>
        <end position="533"/>
    </location>
</feature>
<accession>A0AAV3PXD1</accession>
<evidence type="ECO:0000256" key="13">
    <source>
        <dbReference type="SAM" id="MobiDB-lite"/>
    </source>
</evidence>
<comment type="caution">
    <text evidence="15">The sequence shown here is derived from an EMBL/GenBank/DDBJ whole genome shotgun (WGS) entry which is preliminary data.</text>
</comment>
<dbReference type="EC" id="2.7.11.1" evidence="2"/>
<dbReference type="AlphaFoldDB" id="A0AAV3PXD1"/>
<dbReference type="InterPro" id="IPR011009">
    <property type="entry name" value="Kinase-like_dom_sf"/>
</dbReference>
<evidence type="ECO:0000256" key="11">
    <source>
        <dbReference type="ARBA" id="ARBA00048679"/>
    </source>
</evidence>
<evidence type="ECO:0000256" key="2">
    <source>
        <dbReference type="ARBA" id="ARBA00012513"/>
    </source>
</evidence>
<dbReference type="Gene3D" id="1.10.510.10">
    <property type="entry name" value="Transferase(Phosphotransferase) domain 1"/>
    <property type="match status" value="1"/>
</dbReference>
<keyword evidence="16" id="KW-1185">Reference proteome</keyword>